<evidence type="ECO:0000256" key="5">
    <source>
        <dbReference type="ARBA" id="ARBA00023136"/>
    </source>
</evidence>
<dbReference type="KEGG" id="tpf:TPHA_0H02150"/>
<evidence type="ECO:0000256" key="7">
    <source>
        <dbReference type="SAM" id="MobiDB-lite"/>
    </source>
</evidence>
<keyword evidence="5" id="KW-0472">Membrane</keyword>
<dbReference type="AlphaFoldDB" id="G8BWG8"/>
<keyword evidence="6" id="KW-0576">Peroxisome</keyword>
<feature type="compositionally biased region" description="Basic and acidic residues" evidence="7">
    <location>
        <begin position="14"/>
        <end position="27"/>
    </location>
</feature>
<comment type="similarity">
    <text evidence="3">Belongs to the INP1 family.</text>
</comment>
<comment type="subcellular location">
    <subcellularLocation>
        <location evidence="2">Peroxisome membrane</location>
        <topology evidence="2">Peripheral membrane protein</topology>
    </subcellularLocation>
</comment>
<dbReference type="GeneID" id="11533872"/>
<organism evidence="8 9">
    <name type="scientific">Tetrapisispora phaffii (strain ATCC 24235 / CBS 4417 / NBRC 1672 / NRRL Y-8282 / UCD 70-5)</name>
    <name type="common">Yeast</name>
    <name type="synonym">Fabospora phaffii</name>
    <dbReference type="NCBI Taxonomy" id="1071381"/>
    <lineage>
        <taxon>Eukaryota</taxon>
        <taxon>Fungi</taxon>
        <taxon>Dikarya</taxon>
        <taxon>Ascomycota</taxon>
        <taxon>Saccharomycotina</taxon>
        <taxon>Saccharomycetes</taxon>
        <taxon>Saccharomycetales</taxon>
        <taxon>Saccharomycetaceae</taxon>
        <taxon>Tetrapisispora</taxon>
    </lineage>
</organism>
<dbReference type="GO" id="GO:0005780">
    <property type="term" value="C:extrinsic component of intraperoxisomal membrane"/>
    <property type="evidence" value="ECO:0007669"/>
    <property type="project" value="InterPro"/>
</dbReference>
<evidence type="ECO:0000256" key="2">
    <source>
        <dbReference type="ARBA" id="ARBA00004421"/>
    </source>
</evidence>
<keyword evidence="9" id="KW-1185">Reference proteome</keyword>
<evidence type="ECO:0000256" key="3">
    <source>
        <dbReference type="ARBA" id="ARBA00010707"/>
    </source>
</evidence>
<dbReference type="OMA" id="RFWEIEF"/>
<gene>
    <name evidence="8" type="primary">TPHA0H02150</name>
    <name evidence="8" type="ordered locus">TPHA_0H02150</name>
</gene>
<feature type="compositionally biased region" description="Polar residues" evidence="7">
    <location>
        <begin position="128"/>
        <end position="137"/>
    </location>
</feature>
<protein>
    <recommendedName>
        <fullName evidence="4">Inheritance of peroxisomes protein 1</fullName>
    </recommendedName>
</protein>
<dbReference type="EMBL" id="HE612863">
    <property type="protein sequence ID" value="CCE64419.1"/>
    <property type="molecule type" value="Genomic_DNA"/>
</dbReference>
<feature type="compositionally biased region" description="Polar residues" evidence="7">
    <location>
        <begin position="1"/>
        <end position="12"/>
    </location>
</feature>
<dbReference type="eggNOG" id="ENOG502S7ZC">
    <property type="taxonomic scope" value="Eukaryota"/>
</dbReference>
<reference evidence="8 9" key="1">
    <citation type="journal article" date="2011" name="Proc. Natl. Acad. Sci. U.S.A.">
        <title>Evolutionary erosion of yeast sex chromosomes by mating-type switching accidents.</title>
        <authorList>
            <person name="Gordon J.L."/>
            <person name="Armisen D."/>
            <person name="Proux-Wera E."/>
            <person name="Oheigeartaigh S.S."/>
            <person name="Byrne K.P."/>
            <person name="Wolfe K.H."/>
        </authorList>
    </citation>
    <scope>NUCLEOTIDE SEQUENCE [LARGE SCALE GENOMIC DNA]</scope>
    <source>
        <strain evidence="9">ATCC 24235 / CBS 4417 / NBRC 1672 / NRRL Y-8282 / UCD 70-5</strain>
    </source>
</reference>
<dbReference type="InterPro" id="IPR024758">
    <property type="entry name" value="Inp1"/>
</dbReference>
<name>G8BWG8_TETPH</name>
<dbReference type="STRING" id="1071381.G8BWG8"/>
<evidence type="ECO:0000313" key="8">
    <source>
        <dbReference type="EMBL" id="CCE64419.1"/>
    </source>
</evidence>
<sequence>MKNYNASVNKQLTSKHDGVLEKKKNDTTAKYTTTNKQGTKKKKQLSALGILKDTLKLKSSKNAMKTASTKYTKSNSLTNYDTNNNTGKDIDSERKAKINKRLSTQRVTLFYHNDVRVMSYTPNIKHQATDKVNSSENNKLHNRDDTSFSSSISNNTVSMKPYSLVAHGPIEIYQIRTISNLPNEKPQTMNYLSLGRKGNIIHPILPKLKVTKSTGSTTYSIHFYNPERFWSVDFYLNQGTKDEDNEMKIVLTSFEEQISKICDFTIKTADDTLLPILMANTESAKDCLIINSSPSNNTKISYDEESEDDQLSYLLEDSSESDSSDVGSISHDILINNHSNVISSQCTLNPKNWIANNHVQEDIINDAFKKAFQQYSHIPINSQSTLLEKENTTQLKTKRYSSYNPLVSTFDIRNHYKENNKSLSNGRSSSFE</sequence>
<feature type="compositionally biased region" description="Polar residues" evidence="7">
    <location>
        <begin position="62"/>
        <end position="87"/>
    </location>
</feature>
<feature type="region of interest" description="Disordered" evidence="7">
    <location>
        <begin position="128"/>
        <end position="152"/>
    </location>
</feature>
<proteinExistence type="inferred from homology"/>
<dbReference type="HOGENOM" id="CLU_056604_0_0_1"/>
<dbReference type="OrthoDB" id="4068391at2759"/>
<dbReference type="RefSeq" id="XP_003686853.1">
    <property type="nucleotide sequence ID" value="XM_003686805.1"/>
</dbReference>
<evidence type="ECO:0000256" key="6">
    <source>
        <dbReference type="ARBA" id="ARBA00023140"/>
    </source>
</evidence>
<accession>G8BWG8</accession>
<dbReference type="Proteomes" id="UP000005666">
    <property type="component" value="Chromosome 8"/>
</dbReference>
<evidence type="ECO:0000256" key="1">
    <source>
        <dbReference type="ARBA" id="ARBA00003594"/>
    </source>
</evidence>
<feature type="region of interest" description="Disordered" evidence="7">
    <location>
        <begin position="62"/>
        <end position="93"/>
    </location>
</feature>
<comment type="function">
    <text evidence="1">Required for peroxisome inheritance.</text>
</comment>
<dbReference type="PRINTS" id="PR02103">
    <property type="entry name" value="INPROXISOME1"/>
</dbReference>
<feature type="region of interest" description="Disordered" evidence="7">
    <location>
        <begin position="1"/>
        <end position="40"/>
    </location>
</feature>
<evidence type="ECO:0000313" key="9">
    <source>
        <dbReference type="Proteomes" id="UP000005666"/>
    </source>
</evidence>
<dbReference type="Pfam" id="PF12634">
    <property type="entry name" value="Inp1"/>
    <property type="match status" value="1"/>
</dbReference>
<dbReference type="GO" id="GO:0045033">
    <property type="term" value="P:peroxisome inheritance"/>
    <property type="evidence" value="ECO:0007669"/>
    <property type="project" value="InterPro"/>
</dbReference>
<evidence type="ECO:0000256" key="4">
    <source>
        <dbReference type="ARBA" id="ARBA00021397"/>
    </source>
</evidence>